<sequence length="308" mass="34711">MTRAGTDALQVSITCAMMAKPSTMYMIRAEKPECGRVWHIKRTFGEFHEFRGRLLGLLDAVECTQTKTNITLQSHQLVSFLINSEFPRRQMLFTKSKKVVRERLDALNQFLQSTLALLPHLREKGHVATYFGMRSMLESFIDSSNTPPRPRSFKRLWSRASSPESMTRPASMTAADSAIPRDEHGAKEHNLSIPWKYGYKKLFLRNSAMEHDCVWQQGRSRTSWGGEYQAPGKTTRMRLEHTQKQPLCFTHASTLAEAAEAAANAILAHRMHCKSTGEDSIPASCTWSKAEQTGFPKAESSPRAATAC</sequence>
<dbReference type="Gene3D" id="3.30.1520.10">
    <property type="entry name" value="Phox-like domain"/>
    <property type="match status" value="1"/>
</dbReference>
<name>F0WFZ1_9STRA</name>
<reference evidence="3" key="1">
    <citation type="journal article" date="2011" name="PLoS Biol.">
        <title>Gene gain and loss during evolution of obligate parasitism in the white rust pathogen of Arabidopsis thaliana.</title>
        <authorList>
            <person name="Kemen E."/>
            <person name="Gardiner A."/>
            <person name="Schultz-Larsen T."/>
            <person name="Kemen A.C."/>
            <person name="Balmuth A.L."/>
            <person name="Robert-Seilaniantz A."/>
            <person name="Bailey K."/>
            <person name="Holub E."/>
            <person name="Studholme D.J."/>
            <person name="Maclean D."/>
            <person name="Jones J.D."/>
        </authorList>
    </citation>
    <scope>NUCLEOTIDE SEQUENCE</scope>
</reference>
<reference evidence="3" key="2">
    <citation type="submission" date="2011-02" db="EMBL/GenBank/DDBJ databases">
        <authorList>
            <person name="MacLean D."/>
        </authorList>
    </citation>
    <scope>NUCLEOTIDE SEQUENCE</scope>
</reference>
<proteinExistence type="predicted"/>
<dbReference type="PROSITE" id="PS50195">
    <property type="entry name" value="PX"/>
    <property type="match status" value="1"/>
</dbReference>
<protein>
    <submittedName>
        <fullName evidence="3">Uncharacterized protein AlNc14C86G5524</fullName>
    </submittedName>
</protein>
<dbReference type="Pfam" id="PF00787">
    <property type="entry name" value="PX"/>
    <property type="match status" value="1"/>
</dbReference>
<gene>
    <name evidence="3" type="primary">AlNc14C86G5524</name>
    <name evidence="3" type="ORF">ALNC14_062680</name>
</gene>
<accession>F0WFZ1</accession>
<feature type="domain" description="PX" evidence="2">
    <location>
        <begin position="3"/>
        <end position="138"/>
    </location>
</feature>
<evidence type="ECO:0000256" key="1">
    <source>
        <dbReference type="SAM" id="MobiDB-lite"/>
    </source>
</evidence>
<organism evidence="3">
    <name type="scientific">Albugo laibachii Nc14</name>
    <dbReference type="NCBI Taxonomy" id="890382"/>
    <lineage>
        <taxon>Eukaryota</taxon>
        <taxon>Sar</taxon>
        <taxon>Stramenopiles</taxon>
        <taxon>Oomycota</taxon>
        <taxon>Peronosporomycetes</taxon>
        <taxon>Albuginales</taxon>
        <taxon>Albuginaceae</taxon>
        <taxon>Albugo</taxon>
    </lineage>
</organism>
<feature type="compositionally biased region" description="Polar residues" evidence="1">
    <location>
        <begin position="159"/>
        <end position="170"/>
    </location>
</feature>
<dbReference type="InterPro" id="IPR036871">
    <property type="entry name" value="PX_dom_sf"/>
</dbReference>
<feature type="region of interest" description="Disordered" evidence="1">
    <location>
        <begin position="143"/>
        <end position="174"/>
    </location>
</feature>
<dbReference type="AlphaFoldDB" id="F0WFZ1"/>
<dbReference type="EMBL" id="FR824131">
    <property type="protein sequence ID" value="CCA20125.1"/>
    <property type="molecule type" value="Genomic_DNA"/>
</dbReference>
<dbReference type="GO" id="GO:0035091">
    <property type="term" value="F:phosphatidylinositol binding"/>
    <property type="evidence" value="ECO:0007669"/>
    <property type="project" value="InterPro"/>
</dbReference>
<dbReference type="HOGENOM" id="CLU_904361_0_0_1"/>
<dbReference type="CDD" id="cd06093">
    <property type="entry name" value="PX_domain"/>
    <property type="match status" value="1"/>
</dbReference>
<dbReference type="SUPFAM" id="SSF64268">
    <property type="entry name" value="PX domain"/>
    <property type="match status" value="1"/>
</dbReference>
<dbReference type="InterPro" id="IPR001683">
    <property type="entry name" value="PX_dom"/>
</dbReference>
<evidence type="ECO:0000313" key="3">
    <source>
        <dbReference type="EMBL" id="CCA20125.1"/>
    </source>
</evidence>
<evidence type="ECO:0000259" key="2">
    <source>
        <dbReference type="PROSITE" id="PS50195"/>
    </source>
</evidence>